<evidence type="ECO:0000256" key="2">
    <source>
        <dbReference type="ARBA" id="ARBA00006991"/>
    </source>
</evidence>
<dbReference type="FunFam" id="3.30.160.60:FF:000912">
    <property type="entry name" value="Zinc finger protein 660"/>
    <property type="match status" value="1"/>
</dbReference>
<dbReference type="GO" id="GO:0008270">
    <property type="term" value="F:zinc ion binding"/>
    <property type="evidence" value="ECO:0007669"/>
    <property type="project" value="UniProtKB-KW"/>
</dbReference>
<keyword evidence="4" id="KW-0677">Repeat</keyword>
<evidence type="ECO:0000259" key="13">
    <source>
        <dbReference type="PROSITE" id="PS50157"/>
    </source>
</evidence>
<keyword evidence="6" id="KW-0862">Zinc</keyword>
<keyword evidence="9" id="KW-0804">Transcription</keyword>
<dbReference type="PROSITE" id="PS00028">
    <property type="entry name" value="ZINC_FINGER_C2H2_1"/>
    <property type="match status" value="8"/>
</dbReference>
<keyword evidence="3" id="KW-0479">Metal-binding</keyword>
<keyword evidence="7" id="KW-0805">Transcription regulation</keyword>
<comment type="subcellular location">
    <subcellularLocation>
        <location evidence="1">Nucleus</location>
    </subcellularLocation>
</comment>
<dbReference type="GO" id="GO:0005654">
    <property type="term" value="C:nucleoplasm"/>
    <property type="evidence" value="ECO:0007669"/>
    <property type="project" value="TreeGrafter"/>
</dbReference>
<evidence type="ECO:0000256" key="4">
    <source>
        <dbReference type="ARBA" id="ARBA00022737"/>
    </source>
</evidence>
<feature type="compositionally biased region" description="Basic and acidic residues" evidence="12">
    <location>
        <begin position="21"/>
        <end position="33"/>
    </location>
</feature>
<dbReference type="AlphaFoldDB" id="A0A1A8IIX2"/>
<gene>
    <name evidence="14" type="primary">Nfu_g_1_006376</name>
</gene>
<dbReference type="EMBL" id="HAED01010859">
    <property type="protein sequence ID" value="SBQ97109.1"/>
    <property type="molecule type" value="Transcribed_RNA"/>
</dbReference>
<evidence type="ECO:0000256" key="6">
    <source>
        <dbReference type="ARBA" id="ARBA00022833"/>
    </source>
</evidence>
<keyword evidence="8" id="KW-0238">DNA-binding</keyword>
<dbReference type="PANTHER" id="PTHR24399">
    <property type="entry name" value="ZINC FINGER AND BTB DOMAIN-CONTAINING"/>
    <property type="match status" value="1"/>
</dbReference>
<feature type="domain" description="C2H2-type" evidence="13">
    <location>
        <begin position="344"/>
        <end position="371"/>
    </location>
</feature>
<dbReference type="FunFam" id="3.30.160.60:FF:000557">
    <property type="entry name" value="zinc finger and SCAN domain-containing protein 29"/>
    <property type="match status" value="2"/>
</dbReference>
<dbReference type="Gene3D" id="3.30.160.60">
    <property type="entry name" value="Classic Zinc Finger"/>
    <property type="match status" value="8"/>
</dbReference>
<comment type="similarity">
    <text evidence="2">Belongs to the krueppel C2H2-type zinc-finger protein family.</text>
</comment>
<feature type="domain" description="C2H2-type" evidence="13">
    <location>
        <begin position="288"/>
        <end position="315"/>
    </location>
</feature>
<dbReference type="PANTHER" id="PTHR24399:SF23">
    <property type="entry name" value="C2H2-TYPE DOMAIN-CONTAINING PROTEIN"/>
    <property type="match status" value="1"/>
</dbReference>
<dbReference type="InterPro" id="IPR013087">
    <property type="entry name" value="Znf_C2H2_type"/>
</dbReference>
<feature type="domain" description="C2H2-type" evidence="13">
    <location>
        <begin position="484"/>
        <end position="511"/>
    </location>
</feature>
<dbReference type="SMART" id="SM00355">
    <property type="entry name" value="ZnF_C2H2"/>
    <property type="match status" value="8"/>
</dbReference>
<dbReference type="GO" id="GO:0042802">
    <property type="term" value="F:identical protein binding"/>
    <property type="evidence" value="ECO:0007669"/>
    <property type="project" value="UniProtKB-ARBA"/>
</dbReference>
<evidence type="ECO:0000256" key="3">
    <source>
        <dbReference type="ARBA" id="ARBA00022723"/>
    </source>
</evidence>
<proteinExistence type="inferred from homology"/>
<evidence type="ECO:0000313" key="14">
    <source>
        <dbReference type="EMBL" id="SBQ97109.1"/>
    </source>
</evidence>
<evidence type="ECO:0000256" key="11">
    <source>
        <dbReference type="PROSITE-ProRule" id="PRU00042"/>
    </source>
</evidence>
<protein>
    <recommendedName>
        <fullName evidence="13">C2H2-type domain-containing protein</fullName>
    </recommendedName>
</protein>
<reference evidence="14" key="1">
    <citation type="submission" date="2016-05" db="EMBL/GenBank/DDBJ databases">
        <authorList>
            <person name="Lavstsen T."/>
            <person name="Jespersen J.S."/>
        </authorList>
    </citation>
    <scope>NUCLEOTIDE SEQUENCE</scope>
    <source>
        <tissue evidence="14">Brain</tissue>
    </source>
</reference>
<evidence type="ECO:0000256" key="5">
    <source>
        <dbReference type="ARBA" id="ARBA00022771"/>
    </source>
</evidence>
<evidence type="ECO:0000256" key="8">
    <source>
        <dbReference type="ARBA" id="ARBA00023125"/>
    </source>
</evidence>
<evidence type="ECO:0000256" key="1">
    <source>
        <dbReference type="ARBA" id="ARBA00004123"/>
    </source>
</evidence>
<evidence type="ECO:0000256" key="7">
    <source>
        <dbReference type="ARBA" id="ARBA00023015"/>
    </source>
</evidence>
<evidence type="ECO:0000256" key="10">
    <source>
        <dbReference type="ARBA" id="ARBA00023242"/>
    </source>
</evidence>
<feature type="domain" description="C2H2-type" evidence="13">
    <location>
        <begin position="456"/>
        <end position="483"/>
    </location>
</feature>
<reference evidence="14" key="2">
    <citation type="submission" date="2016-06" db="EMBL/GenBank/DDBJ databases">
        <title>The genome of a short-lived fish provides insights into sex chromosome evolution and the genetic control of aging.</title>
        <authorList>
            <person name="Reichwald K."/>
            <person name="Felder M."/>
            <person name="Petzold A."/>
            <person name="Koch P."/>
            <person name="Groth M."/>
            <person name="Platzer M."/>
        </authorList>
    </citation>
    <scope>NUCLEOTIDE SEQUENCE</scope>
    <source>
        <tissue evidence="14">Brain</tissue>
    </source>
</reference>
<feature type="domain" description="C2H2-type" evidence="13">
    <location>
        <begin position="372"/>
        <end position="399"/>
    </location>
</feature>
<dbReference type="SUPFAM" id="SSF57667">
    <property type="entry name" value="beta-beta-alpha zinc fingers"/>
    <property type="match status" value="5"/>
</dbReference>
<dbReference type="FunFam" id="3.30.160.60:FF:000508">
    <property type="entry name" value="Myeloid zinc finger 1"/>
    <property type="match status" value="1"/>
</dbReference>
<organism evidence="14">
    <name type="scientific">Nothobranchius kuhntae</name>
    <name type="common">Beira killifish</name>
    <dbReference type="NCBI Taxonomy" id="321403"/>
    <lineage>
        <taxon>Eukaryota</taxon>
        <taxon>Metazoa</taxon>
        <taxon>Chordata</taxon>
        <taxon>Craniata</taxon>
        <taxon>Vertebrata</taxon>
        <taxon>Euteleostomi</taxon>
        <taxon>Actinopterygii</taxon>
        <taxon>Neopterygii</taxon>
        <taxon>Teleostei</taxon>
        <taxon>Neoteleostei</taxon>
        <taxon>Acanthomorphata</taxon>
        <taxon>Ovalentaria</taxon>
        <taxon>Atherinomorphae</taxon>
        <taxon>Cyprinodontiformes</taxon>
        <taxon>Nothobranchiidae</taxon>
        <taxon>Nothobranchius</taxon>
    </lineage>
</organism>
<dbReference type="FunFam" id="3.30.160.60:FF:000100">
    <property type="entry name" value="Zinc finger 45-like"/>
    <property type="match status" value="1"/>
</dbReference>
<sequence length="541" mass="61471">MRRQYAKQRLDVTAGETSETFEPRAEVNEQDLLRLEENEQQRKRLGAILNPSDQRNISDVQTVLIKEEPDADWRPGVDLQDPELLSMKEEEEQFSVVMETDTTRTSSTKFPLENGEEFPADVQTVLIKEESAEDWRSGVDQLDAESLSMKDGDEEQFSGMETDTTRTSFNALSFQPEEDEPQLSLHYRLQTEDLPASRSTYQTKAARGGEGCKGADITRNPHLNPHEEDSSFSVNKVSEDDEDDQDGNNSNSRLKLSSDIEPNAEDGNKVRKKRRSPQPGVTTVNKSFLCSDCGKPFLHKRSLQRHLASHSGIKSSRTLANKKCVGEKKNVDSHRKDPSGQKSLCCDYCGKIFHMKSNLNSHVRIHTGERPYACDICGQRFSQKPHLNTHARIHTGEKPFVCDVCGQRFSRKTHLDRHMRVHTGQKPFTCDVCGQTFSQSTSLNTHTRIHTGLKPFSCEICGQRFSQKTKLNTHMRIHTGQKPFVCDICGRRFSDKRNLNTHMRIHTGQKPFACNICGQRFSIKTNLKRHIRIHTGSKALN</sequence>
<feature type="domain" description="C2H2-type" evidence="13">
    <location>
        <begin position="400"/>
        <end position="427"/>
    </location>
</feature>
<accession>A0A1A8IIX2</accession>
<evidence type="ECO:0000256" key="12">
    <source>
        <dbReference type="SAM" id="MobiDB-lite"/>
    </source>
</evidence>
<name>A0A1A8IIX2_NOTKU</name>
<feature type="region of interest" description="Disordered" evidence="12">
    <location>
        <begin position="190"/>
        <end position="282"/>
    </location>
</feature>
<dbReference type="FunFam" id="3.30.160.60:FF:000744">
    <property type="entry name" value="zinc finger E-box-binding homeobox 1"/>
    <property type="match status" value="1"/>
</dbReference>
<feature type="domain" description="C2H2-type" evidence="13">
    <location>
        <begin position="512"/>
        <end position="539"/>
    </location>
</feature>
<dbReference type="FunFam" id="3.30.160.60:FF:000839">
    <property type="entry name" value="Zinc finger protein 691"/>
    <property type="match status" value="1"/>
</dbReference>
<keyword evidence="10" id="KW-0539">Nucleus</keyword>
<dbReference type="FunFam" id="3.30.160.60:FF:000624">
    <property type="entry name" value="zinc finger protein 697"/>
    <property type="match status" value="1"/>
</dbReference>
<evidence type="ECO:0000256" key="9">
    <source>
        <dbReference type="ARBA" id="ARBA00023163"/>
    </source>
</evidence>
<dbReference type="GO" id="GO:0000978">
    <property type="term" value="F:RNA polymerase II cis-regulatory region sequence-specific DNA binding"/>
    <property type="evidence" value="ECO:0007669"/>
    <property type="project" value="TreeGrafter"/>
</dbReference>
<dbReference type="Pfam" id="PF00096">
    <property type="entry name" value="zf-C2H2"/>
    <property type="match status" value="8"/>
</dbReference>
<feature type="region of interest" description="Disordered" evidence="12">
    <location>
        <begin position="1"/>
        <end position="33"/>
    </location>
</feature>
<dbReference type="InterPro" id="IPR036236">
    <property type="entry name" value="Znf_C2H2_sf"/>
</dbReference>
<keyword evidence="5 11" id="KW-0863">Zinc-finger</keyword>
<dbReference type="GO" id="GO:0001227">
    <property type="term" value="F:DNA-binding transcription repressor activity, RNA polymerase II-specific"/>
    <property type="evidence" value="ECO:0007669"/>
    <property type="project" value="TreeGrafter"/>
</dbReference>
<feature type="domain" description="C2H2-type" evidence="13">
    <location>
        <begin position="428"/>
        <end position="455"/>
    </location>
</feature>
<dbReference type="GO" id="GO:0045595">
    <property type="term" value="P:regulation of cell differentiation"/>
    <property type="evidence" value="ECO:0007669"/>
    <property type="project" value="UniProtKB-ARBA"/>
</dbReference>
<dbReference type="PROSITE" id="PS50157">
    <property type="entry name" value="ZINC_FINGER_C2H2_2"/>
    <property type="match status" value="8"/>
</dbReference>